<dbReference type="AlphaFoldDB" id="A0A0R1ZP31"/>
<gene>
    <name evidence="6" type="ORF">FC18_GL000002</name>
</gene>
<evidence type="ECO:0000313" key="7">
    <source>
        <dbReference type="Proteomes" id="UP000051679"/>
    </source>
</evidence>
<dbReference type="InterPro" id="IPR052021">
    <property type="entry name" value="Type-I_RS_S_subunit"/>
</dbReference>
<evidence type="ECO:0000256" key="1">
    <source>
        <dbReference type="ARBA" id="ARBA00010923"/>
    </source>
</evidence>
<dbReference type="InterPro" id="IPR000055">
    <property type="entry name" value="Restrct_endonuc_typeI_TRD"/>
</dbReference>
<dbReference type="Gene3D" id="1.10.287.1120">
    <property type="entry name" value="Bipartite methylase S protein"/>
    <property type="match status" value="1"/>
</dbReference>
<dbReference type="STRING" id="1291052.FC18_GL000002"/>
<dbReference type="Gene3D" id="3.90.220.20">
    <property type="entry name" value="DNA methylase specificity domains"/>
    <property type="match status" value="2"/>
</dbReference>
<evidence type="ECO:0000256" key="4">
    <source>
        <dbReference type="SAM" id="Coils"/>
    </source>
</evidence>
<comment type="similarity">
    <text evidence="1">Belongs to the type-I restriction system S methylase family.</text>
</comment>
<keyword evidence="4" id="KW-0175">Coiled coil</keyword>
<dbReference type="OrthoDB" id="9795776at2"/>
<proteinExistence type="inferred from homology"/>
<keyword evidence="7" id="KW-1185">Reference proteome</keyword>
<sequence>MGSEKNENKRMVPLIRFKGFAHAWEQRKLSGLTKRVKSYPLSRDVQVDYMSGYKYVHYGDIHTRVVDMIKDDAKLPDIKPGNYELLSKGDVILADASEDYEDIAAPAVLLANSSNKIVSGLHTIALRPSSELDSLYLYYQIKSPEFRKYGRKQGQGLKVFGISASKVQKYDLPLPVIAEQTKISLMLNSMDSVIALHQRKLDLLQKMKKGYLQSLFPKNGEKTPEIRFAGFTDAWEQRKSSEIFKNVSSKGHPEKQVLSASQEDGMVPRDKIGIDIKYDRKSLNGYKLVLPGQFVIHLRSFQGGFAYSSVEGITSPAYTVMSLSDESKQIPEFWKEVLRSPTFINRLVTVTYGIRDGRSISFSDFGTLKFQYPSVDEQKSISNVLRFLDKTIALHQRKLDALKEIKQGLLQKMFV</sequence>
<dbReference type="Pfam" id="PF01420">
    <property type="entry name" value="Methylase_S"/>
    <property type="match status" value="1"/>
</dbReference>
<accession>A0A0R1ZP31</accession>
<dbReference type="PATRIC" id="fig|1291052.5.peg.2"/>
<dbReference type="SUPFAM" id="SSF116734">
    <property type="entry name" value="DNA methylase specificity domain"/>
    <property type="match status" value="2"/>
</dbReference>
<dbReference type="RefSeq" id="WP_054677444.1">
    <property type="nucleotide sequence ID" value="NZ_AYYO01000005.1"/>
</dbReference>
<dbReference type="PANTHER" id="PTHR30408:SF12">
    <property type="entry name" value="TYPE I RESTRICTION ENZYME MJAVIII SPECIFICITY SUBUNIT"/>
    <property type="match status" value="1"/>
</dbReference>
<dbReference type="EMBL" id="AYYO01000005">
    <property type="protein sequence ID" value="KRM56319.1"/>
    <property type="molecule type" value="Genomic_DNA"/>
</dbReference>
<comment type="caution">
    <text evidence="6">The sequence shown here is derived from an EMBL/GenBank/DDBJ whole genome shotgun (WGS) entry which is preliminary data.</text>
</comment>
<evidence type="ECO:0000259" key="5">
    <source>
        <dbReference type="Pfam" id="PF01420"/>
    </source>
</evidence>
<dbReference type="Proteomes" id="UP000051679">
    <property type="component" value="Unassembled WGS sequence"/>
</dbReference>
<dbReference type="PANTHER" id="PTHR30408">
    <property type="entry name" value="TYPE-1 RESTRICTION ENZYME ECOKI SPECIFICITY PROTEIN"/>
    <property type="match status" value="1"/>
</dbReference>
<protein>
    <submittedName>
        <fullName evidence="6">Type i restriction-modification system, specificity subunit s</fullName>
    </submittedName>
</protein>
<keyword evidence="2" id="KW-0680">Restriction system</keyword>
<feature type="coiled-coil region" evidence="4">
    <location>
        <begin position="385"/>
        <end position="412"/>
    </location>
</feature>
<evidence type="ECO:0000256" key="3">
    <source>
        <dbReference type="ARBA" id="ARBA00023125"/>
    </source>
</evidence>
<evidence type="ECO:0000256" key="2">
    <source>
        <dbReference type="ARBA" id="ARBA00022747"/>
    </source>
</evidence>
<dbReference type="InterPro" id="IPR044946">
    <property type="entry name" value="Restrct_endonuc_typeI_TRD_sf"/>
</dbReference>
<evidence type="ECO:0000313" key="6">
    <source>
        <dbReference type="EMBL" id="KRM56319.1"/>
    </source>
</evidence>
<name>A0A0R1ZP31_9LACO</name>
<reference evidence="6 7" key="1">
    <citation type="journal article" date="2015" name="Genome Announc.">
        <title>Expanding the biotechnology potential of lactobacilli through comparative genomics of 213 strains and associated genera.</title>
        <authorList>
            <person name="Sun Z."/>
            <person name="Harris H.M."/>
            <person name="McCann A."/>
            <person name="Guo C."/>
            <person name="Argimon S."/>
            <person name="Zhang W."/>
            <person name="Yang X."/>
            <person name="Jeffery I.B."/>
            <person name="Cooney J.C."/>
            <person name="Kagawa T.F."/>
            <person name="Liu W."/>
            <person name="Song Y."/>
            <person name="Salvetti E."/>
            <person name="Wrobel A."/>
            <person name="Rasinkangas P."/>
            <person name="Parkhill J."/>
            <person name="Rea M.C."/>
            <person name="O'Sullivan O."/>
            <person name="Ritari J."/>
            <person name="Douillard F.P."/>
            <person name="Paul Ross R."/>
            <person name="Yang R."/>
            <person name="Briner A.E."/>
            <person name="Felis G.E."/>
            <person name="de Vos W.M."/>
            <person name="Barrangou R."/>
            <person name="Klaenhammer T.R."/>
            <person name="Caufield P.W."/>
            <person name="Cui Y."/>
            <person name="Zhang H."/>
            <person name="O'Toole P.W."/>
        </authorList>
    </citation>
    <scope>NUCLEOTIDE SEQUENCE [LARGE SCALE GENOMIC DNA]</scope>
    <source>
        <strain evidence="6 7">DSM 20505</strain>
    </source>
</reference>
<dbReference type="GO" id="GO:0003677">
    <property type="term" value="F:DNA binding"/>
    <property type="evidence" value="ECO:0007669"/>
    <property type="project" value="UniProtKB-KW"/>
</dbReference>
<organism evidence="6 7">
    <name type="scientific">Lacticaseibacillus sharpeae JCM 1186 = DSM 20505</name>
    <dbReference type="NCBI Taxonomy" id="1291052"/>
    <lineage>
        <taxon>Bacteria</taxon>
        <taxon>Bacillati</taxon>
        <taxon>Bacillota</taxon>
        <taxon>Bacilli</taxon>
        <taxon>Lactobacillales</taxon>
        <taxon>Lactobacillaceae</taxon>
        <taxon>Lacticaseibacillus</taxon>
    </lineage>
</organism>
<dbReference type="GO" id="GO:0009307">
    <property type="term" value="P:DNA restriction-modification system"/>
    <property type="evidence" value="ECO:0007669"/>
    <property type="project" value="UniProtKB-KW"/>
</dbReference>
<keyword evidence="3" id="KW-0238">DNA-binding</keyword>
<feature type="domain" description="Type I restriction modification DNA specificity" evidence="5">
    <location>
        <begin position="83"/>
        <end position="204"/>
    </location>
</feature>